<dbReference type="GO" id="GO:0004674">
    <property type="term" value="F:protein serine/threonine kinase activity"/>
    <property type="evidence" value="ECO:0007669"/>
    <property type="project" value="UniProtKB-KW"/>
</dbReference>
<accession>A0A646IIT8</accession>
<protein>
    <submittedName>
        <fullName evidence="3">ATP-binding protein</fullName>
    </submittedName>
</protein>
<dbReference type="PANTHER" id="PTHR35526">
    <property type="entry name" value="ANTI-SIGMA-F FACTOR RSBW-RELATED"/>
    <property type="match status" value="1"/>
</dbReference>
<keyword evidence="3" id="KW-0547">Nucleotide-binding</keyword>
<dbReference type="PANTHER" id="PTHR35526:SF3">
    <property type="entry name" value="ANTI-SIGMA-F FACTOR RSBW"/>
    <property type="match status" value="1"/>
</dbReference>
<dbReference type="InterPro" id="IPR003594">
    <property type="entry name" value="HATPase_dom"/>
</dbReference>
<name>A0A646IIT8_9ACTN</name>
<dbReference type="GO" id="GO:0005524">
    <property type="term" value="F:ATP binding"/>
    <property type="evidence" value="ECO:0007669"/>
    <property type="project" value="UniProtKB-KW"/>
</dbReference>
<evidence type="ECO:0000256" key="1">
    <source>
        <dbReference type="ARBA" id="ARBA00022527"/>
    </source>
</evidence>
<evidence type="ECO:0000259" key="2">
    <source>
        <dbReference type="Pfam" id="PF13581"/>
    </source>
</evidence>
<sequence>MAAAPTNGSNTTPGPHARRLMAALDGIAGDIARARHLTADFLTRPHPDPAPTPRVVELARLVVSELVTNACKYAPGPLVMELRLTGATLRIEVRDSAPMPPIARAADPTRVGRHGLEIVTALTEGVEVRPETNGKRVIAHLPLHP</sequence>
<dbReference type="EMBL" id="VJYJ02001530">
    <property type="protein sequence ID" value="MQS10396.1"/>
    <property type="molecule type" value="Genomic_DNA"/>
</dbReference>
<dbReference type="Proteomes" id="UP000315516">
    <property type="component" value="Unassembled WGS sequence"/>
</dbReference>
<feature type="domain" description="Histidine kinase/HSP90-like ATPase" evidence="2">
    <location>
        <begin position="32"/>
        <end position="138"/>
    </location>
</feature>
<comment type="caution">
    <text evidence="3">The sequence shown here is derived from an EMBL/GenBank/DDBJ whole genome shotgun (WGS) entry which is preliminary data.</text>
</comment>
<evidence type="ECO:0000313" key="3">
    <source>
        <dbReference type="EMBL" id="MQS10396.1"/>
    </source>
</evidence>
<dbReference type="CDD" id="cd16936">
    <property type="entry name" value="HATPase_RsbW-like"/>
    <property type="match status" value="1"/>
</dbReference>
<dbReference type="Pfam" id="PF13581">
    <property type="entry name" value="HATPase_c_2"/>
    <property type="match status" value="1"/>
</dbReference>
<dbReference type="InterPro" id="IPR036890">
    <property type="entry name" value="HATPase_C_sf"/>
</dbReference>
<feature type="non-terminal residue" evidence="3">
    <location>
        <position position="145"/>
    </location>
</feature>
<gene>
    <name evidence="3" type="ORF">FNX48_025515</name>
</gene>
<organism evidence="3">
    <name type="scientific">Streptomyces alkaliphilus</name>
    <dbReference type="NCBI Taxonomy" id="1472722"/>
    <lineage>
        <taxon>Bacteria</taxon>
        <taxon>Bacillati</taxon>
        <taxon>Actinomycetota</taxon>
        <taxon>Actinomycetes</taxon>
        <taxon>Kitasatosporales</taxon>
        <taxon>Streptomycetaceae</taxon>
        <taxon>Streptomyces</taxon>
    </lineage>
</organism>
<keyword evidence="1" id="KW-0723">Serine/threonine-protein kinase</keyword>
<proteinExistence type="predicted"/>
<dbReference type="OrthoDB" id="4304137at2"/>
<dbReference type="AlphaFoldDB" id="A0A646IIT8"/>
<keyword evidence="3" id="KW-0067">ATP-binding</keyword>
<keyword evidence="1" id="KW-0808">Transferase</keyword>
<keyword evidence="1" id="KW-0418">Kinase</keyword>
<reference evidence="3" key="1">
    <citation type="submission" date="2019-10" db="EMBL/GenBank/DDBJ databases">
        <title>Streptomyces sp. nov., a novel actinobacterium isolated from alkaline environment.</title>
        <authorList>
            <person name="Golinska P."/>
        </authorList>
    </citation>
    <scope>NUCLEOTIDE SEQUENCE</scope>
    <source>
        <strain evidence="3">IF17</strain>
    </source>
</reference>
<dbReference type="SUPFAM" id="SSF55874">
    <property type="entry name" value="ATPase domain of HSP90 chaperone/DNA topoisomerase II/histidine kinase"/>
    <property type="match status" value="1"/>
</dbReference>
<dbReference type="InterPro" id="IPR050267">
    <property type="entry name" value="Anti-sigma-factor_SerPK"/>
</dbReference>
<dbReference type="Gene3D" id="3.30.565.10">
    <property type="entry name" value="Histidine kinase-like ATPase, C-terminal domain"/>
    <property type="match status" value="1"/>
</dbReference>
<dbReference type="RefSeq" id="WP_153427535.1">
    <property type="nucleotide sequence ID" value="NZ_VJYJ02001530.1"/>
</dbReference>